<evidence type="ECO:0000313" key="2">
    <source>
        <dbReference type="EMBL" id="QJA65612.1"/>
    </source>
</evidence>
<dbReference type="EMBL" id="MT141639">
    <property type="protein sequence ID" value="QJA68686.1"/>
    <property type="molecule type" value="Genomic_DNA"/>
</dbReference>
<reference evidence="2" key="1">
    <citation type="submission" date="2020-03" db="EMBL/GenBank/DDBJ databases">
        <title>The deep terrestrial virosphere.</title>
        <authorList>
            <person name="Holmfeldt K."/>
            <person name="Nilsson E."/>
            <person name="Simone D."/>
            <person name="Lopez-Fernandez M."/>
            <person name="Wu X."/>
            <person name="de Brujin I."/>
            <person name="Lundin D."/>
            <person name="Andersson A."/>
            <person name="Bertilsson S."/>
            <person name="Dopson M."/>
        </authorList>
    </citation>
    <scope>NUCLEOTIDE SEQUENCE</scope>
    <source>
        <strain evidence="3">MM415A05991</strain>
        <strain evidence="2">MM415B00382</strain>
    </source>
</reference>
<protein>
    <submittedName>
        <fullName evidence="2">Uncharacterized protein</fullName>
    </submittedName>
</protein>
<gene>
    <name evidence="3" type="ORF">MM415A05991_0009</name>
    <name evidence="2" type="ORF">MM415B00382_0002</name>
</gene>
<proteinExistence type="predicted"/>
<sequence>MLMVTWSGAKEASGEAPGLSRYDGDSSLKPIVDEGTDLERGDCGHQDMRHGQLSLWGTAPRRLSVAKADLIRKYLALGVGVRTICRRVKCSTATVARIRKGRA</sequence>
<accession>A0A6M3J9C5</accession>
<organism evidence="2">
    <name type="scientific">viral metagenome</name>
    <dbReference type="NCBI Taxonomy" id="1070528"/>
    <lineage>
        <taxon>unclassified sequences</taxon>
        <taxon>metagenomes</taxon>
        <taxon>organismal metagenomes</taxon>
    </lineage>
</organism>
<evidence type="ECO:0000256" key="1">
    <source>
        <dbReference type="SAM" id="MobiDB-lite"/>
    </source>
</evidence>
<dbReference type="EMBL" id="MT141542">
    <property type="protein sequence ID" value="QJA65612.1"/>
    <property type="molecule type" value="Genomic_DNA"/>
</dbReference>
<feature type="region of interest" description="Disordered" evidence="1">
    <location>
        <begin position="1"/>
        <end position="27"/>
    </location>
</feature>
<evidence type="ECO:0000313" key="3">
    <source>
        <dbReference type="EMBL" id="QJA68686.1"/>
    </source>
</evidence>
<dbReference type="AlphaFoldDB" id="A0A6M3J9C5"/>
<name>A0A6M3J9C5_9ZZZZ</name>